<comment type="caution">
    <text evidence="2">The sequence shown here is derived from an EMBL/GenBank/DDBJ whole genome shotgun (WGS) entry which is preliminary data.</text>
</comment>
<keyword evidence="1" id="KW-1133">Transmembrane helix</keyword>
<name>A0AAE1SL60_9SOLA</name>
<keyword evidence="1" id="KW-0472">Membrane</keyword>
<keyword evidence="3" id="KW-1185">Reference proteome</keyword>
<reference evidence="2" key="1">
    <citation type="submission" date="2023-12" db="EMBL/GenBank/DDBJ databases">
        <title>Genome assembly of Anisodus tanguticus.</title>
        <authorList>
            <person name="Wang Y.-J."/>
        </authorList>
    </citation>
    <scope>NUCLEOTIDE SEQUENCE</scope>
    <source>
        <strain evidence="2">KB-2021</strain>
        <tissue evidence="2">Leaf</tissue>
    </source>
</reference>
<organism evidence="2 3">
    <name type="scientific">Anisodus tanguticus</name>
    <dbReference type="NCBI Taxonomy" id="243964"/>
    <lineage>
        <taxon>Eukaryota</taxon>
        <taxon>Viridiplantae</taxon>
        <taxon>Streptophyta</taxon>
        <taxon>Embryophyta</taxon>
        <taxon>Tracheophyta</taxon>
        <taxon>Spermatophyta</taxon>
        <taxon>Magnoliopsida</taxon>
        <taxon>eudicotyledons</taxon>
        <taxon>Gunneridae</taxon>
        <taxon>Pentapetalae</taxon>
        <taxon>asterids</taxon>
        <taxon>lamiids</taxon>
        <taxon>Solanales</taxon>
        <taxon>Solanaceae</taxon>
        <taxon>Solanoideae</taxon>
        <taxon>Hyoscyameae</taxon>
        <taxon>Anisodus</taxon>
    </lineage>
</organism>
<protein>
    <submittedName>
        <fullName evidence="2">Uncharacterized protein</fullName>
    </submittedName>
</protein>
<sequence length="55" mass="6402">MDLSIKLVIFAKKDEIFDDTQMGKHSIVKNGFLDQICIYIMMAFLACYFHTPKLD</sequence>
<accession>A0AAE1SL60</accession>
<keyword evidence="1" id="KW-0812">Transmembrane</keyword>
<dbReference type="EMBL" id="JAVYJV010000004">
    <property type="protein sequence ID" value="KAK4371690.1"/>
    <property type="molecule type" value="Genomic_DNA"/>
</dbReference>
<proteinExistence type="predicted"/>
<evidence type="ECO:0000313" key="3">
    <source>
        <dbReference type="Proteomes" id="UP001291623"/>
    </source>
</evidence>
<dbReference type="AlphaFoldDB" id="A0AAE1SL60"/>
<evidence type="ECO:0000256" key="1">
    <source>
        <dbReference type="SAM" id="Phobius"/>
    </source>
</evidence>
<dbReference type="Proteomes" id="UP001291623">
    <property type="component" value="Unassembled WGS sequence"/>
</dbReference>
<gene>
    <name evidence="2" type="ORF">RND71_007074</name>
</gene>
<feature type="transmembrane region" description="Helical" evidence="1">
    <location>
        <begin position="32"/>
        <end position="51"/>
    </location>
</feature>
<evidence type="ECO:0000313" key="2">
    <source>
        <dbReference type="EMBL" id="KAK4371690.1"/>
    </source>
</evidence>